<organism evidence="1 2">
    <name type="scientific">Bauhinia variegata</name>
    <name type="common">Purple orchid tree</name>
    <name type="synonym">Phanera variegata</name>
    <dbReference type="NCBI Taxonomy" id="167791"/>
    <lineage>
        <taxon>Eukaryota</taxon>
        <taxon>Viridiplantae</taxon>
        <taxon>Streptophyta</taxon>
        <taxon>Embryophyta</taxon>
        <taxon>Tracheophyta</taxon>
        <taxon>Spermatophyta</taxon>
        <taxon>Magnoliopsida</taxon>
        <taxon>eudicotyledons</taxon>
        <taxon>Gunneridae</taxon>
        <taxon>Pentapetalae</taxon>
        <taxon>rosids</taxon>
        <taxon>fabids</taxon>
        <taxon>Fabales</taxon>
        <taxon>Fabaceae</taxon>
        <taxon>Cercidoideae</taxon>
        <taxon>Cercideae</taxon>
        <taxon>Bauhiniinae</taxon>
        <taxon>Bauhinia</taxon>
    </lineage>
</organism>
<reference evidence="1 2" key="1">
    <citation type="journal article" date="2022" name="DNA Res.">
        <title>Chromosomal-level genome assembly of the orchid tree Bauhinia variegata (Leguminosae; Cercidoideae) supports the allotetraploid origin hypothesis of Bauhinia.</title>
        <authorList>
            <person name="Zhong Y."/>
            <person name="Chen Y."/>
            <person name="Zheng D."/>
            <person name="Pang J."/>
            <person name="Liu Y."/>
            <person name="Luo S."/>
            <person name="Meng S."/>
            <person name="Qian L."/>
            <person name="Wei D."/>
            <person name="Dai S."/>
            <person name="Zhou R."/>
        </authorList>
    </citation>
    <scope>NUCLEOTIDE SEQUENCE [LARGE SCALE GENOMIC DNA]</scope>
    <source>
        <strain evidence="1">BV-YZ2020</strain>
    </source>
</reference>
<dbReference type="EMBL" id="CM039437">
    <property type="protein sequence ID" value="KAI4306511.1"/>
    <property type="molecule type" value="Genomic_DNA"/>
</dbReference>
<evidence type="ECO:0000313" key="2">
    <source>
        <dbReference type="Proteomes" id="UP000828941"/>
    </source>
</evidence>
<proteinExistence type="predicted"/>
<comment type="caution">
    <text evidence="1">The sequence shown here is derived from an EMBL/GenBank/DDBJ whole genome shotgun (WGS) entry which is preliminary data.</text>
</comment>
<protein>
    <submittedName>
        <fullName evidence="1">Uncharacterized protein</fullName>
    </submittedName>
</protein>
<sequence>MASADGGPMVCHNANFYSNGTRTANVWRHGNPLATPSDVLFLQIFMITLLSQCINFCLRPLGQSSLVSQILGGILFGPSVLGKIKVLSLALFPAKANFLLETIAAFGVMYFFFLMGVKTDPANTFLTERKAVFLALSVFASALVFPTGLSIFMKKYVAMNNILSNALPYIACLQAFTGSAVIACFLSELKILNTDVGRLSLSLAMFGDLIGIFLTLILFSVLGNNGGASVTLIWILLSAFGLILFVAFVLRPLLLWMLVRAQAGNGFNEIYIVSTFALVLVVAFMSELIGQHYVIGPLLFGFAVPEGPPMGSAIISKLETLSGGLFYPTFLAVSGLHTNVFEIELRSIWVVGLIVCCSAVVKIGAVMISGYYINIPRRERLVIGLILNTKGITELVVYNLWKGNKMLSEQEFSLMVLSVILITAIVTPLVRYLYDPSEQYFSLRRSSIQHTKRDAELRVMVCVHNNEHVASMINLVEASYAGIDSPVAFIALVLVELLGRARPLLVAHQSHNILRRTSCNSSHICNALRQYEERNADYVSVQSFTSVSSFSTMYNDVCRIAQDRRANILIMPFHKHWEIGGAADQLNRGIQTLNIKVLERAPCSVGILIDRGIMGSRLSLLTDGYAFNVVVFYIGGADDAEALAYAARMARRENVLVTVARFLIFGEENSKERKRESDLISEYIQAHVGNPRFEVIDKVVRDGIDMSSCIRRIIDYFDLVLVGREHSESALLRGHDQWSECPELGVLGDMLASQDFITKASVLVVQQQRTGGMLVKQATNTPGPNERDQLVLDVPYDEGQKASWSITMDRQ</sequence>
<evidence type="ECO:0000313" key="1">
    <source>
        <dbReference type="EMBL" id="KAI4306511.1"/>
    </source>
</evidence>
<name>A0ACB9LAQ8_BAUVA</name>
<keyword evidence="2" id="KW-1185">Reference proteome</keyword>
<gene>
    <name evidence="1" type="ORF">L6164_029782</name>
</gene>
<accession>A0ACB9LAQ8</accession>
<dbReference type="Proteomes" id="UP000828941">
    <property type="component" value="Chromosome 12"/>
</dbReference>